<organism evidence="2 3">
    <name type="scientific">Mariniflexile soesokkakense</name>
    <dbReference type="NCBI Taxonomy" id="1343160"/>
    <lineage>
        <taxon>Bacteria</taxon>
        <taxon>Pseudomonadati</taxon>
        <taxon>Bacteroidota</taxon>
        <taxon>Flavobacteriia</taxon>
        <taxon>Flavobacteriales</taxon>
        <taxon>Flavobacteriaceae</taxon>
        <taxon>Mariniflexile</taxon>
    </lineage>
</organism>
<feature type="transmembrane region" description="Helical" evidence="1">
    <location>
        <begin position="6"/>
        <end position="28"/>
    </location>
</feature>
<evidence type="ECO:0000313" key="2">
    <source>
        <dbReference type="EMBL" id="MEN3323100.1"/>
    </source>
</evidence>
<dbReference type="RefSeq" id="WP_346240669.1">
    <property type="nucleotide sequence ID" value="NZ_JAZHYP010000002.1"/>
</dbReference>
<evidence type="ECO:0000256" key="1">
    <source>
        <dbReference type="SAM" id="Phobius"/>
    </source>
</evidence>
<reference evidence="2 3" key="1">
    <citation type="submission" date="2024-01" db="EMBL/GenBank/DDBJ databases">
        <title>Mariniflexile litorale sp. nov., isolated from the shallow sediments of the Sea of Japan.</title>
        <authorList>
            <person name="Romanenko L."/>
            <person name="Bystritskaya E."/>
            <person name="Isaeva M."/>
        </authorList>
    </citation>
    <scope>NUCLEOTIDE SEQUENCE [LARGE SCALE GENOMIC DNA]</scope>
    <source>
        <strain evidence="2 3">KCTC 32427</strain>
    </source>
</reference>
<evidence type="ECO:0000313" key="3">
    <source>
        <dbReference type="Proteomes" id="UP001416393"/>
    </source>
</evidence>
<feature type="transmembrane region" description="Helical" evidence="1">
    <location>
        <begin position="73"/>
        <end position="94"/>
    </location>
</feature>
<keyword evidence="1" id="KW-0812">Transmembrane</keyword>
<proteinExistence type="predicted"/>
<keyword evidence="1" id="KW-1133">Transmembrane helix</keyword>
<comment type="caution">
    <text evidence="2">The sequence shown here is derived from an EMBL/GenBank/DDBJ whole genome shotgun (WGS) entry which is preliminary data.</text>
</comment>
<feature type="transmembrane region" description="Helical" evidence="1">
    <location>
        <begin position="49"/>
        <end position="67"/>
    </location>
</feature>
<gene>
    <name evidence="2" type="ORF">VP395_05140</name>
</gene>
<feature type="transmembrane region" description="Helical" evidence="1">
    <location>
        <begin position="115"/>
        <end position="133"/>
    </location>
</feature>
<evidence type="ECO:0008006" key="4">
    <source>
        <dbReference type="Google" id="ProtNLM"/>
    </source>
</evidence>
<keyword evidence="3" id="KW-1185">Reference proteome</keyword>
<sequence length="138" mass="14754">MFSKSNLISTIVTALWGFLGGWLIWGIIGDPILKEHISTAGLMKEMPDMPLLALGCLIVGFAFSTMYSKWANATHGVTIGATFGIWLGFLTGLGDGLIDNATANIIDLSGTLINAVLYIVHFAIMGVLASLVYNKFNS</sequence>
<protein>
    <recommendedName>
        <fullName evidence="4">MotA/TolQ/ExbB proton channel domain-containing protein</fullName>
    </recommendedName>
</protein>
<dbReference type="EMBL" id="JAZHYP010000002">
    <property type="protein sequence ID" value="MEN3323100.1"/>
    <property type="molecule type" value="Genomic_DNA"/>
</dbReference>
<dbReference type="Proteomes" id="UP001416393">
    <property type="component" value="Unassembled WGS sequence"/>
</dbReference>
<name>A0ABV0AC51_9FLAO</name>
<keyword evidence="1" id="KW-0472">Membrane</keyword>
<accession>A0ABV0AC51</accession>